<gene>
    <name evidence="1" type="ORF">FKW44_022216</name>
</gene>
<dbReference type="OrthoDB" id="6611647at2759"/>
<organism evidence="1 2">
    <name type="scientific">Caligus rogercresseyi</name>
    <name type="common">Sea louse</name>
    <dbReference type="NCBI Taxonomy" id="217165"/>
    <lineage>
        <taxon>Eukaryota</taxon>
        <taxon>Metazoa</taxon>
        <taxon>Ecdysozoa</taxon>
        <taxon>Arthropoda</taxon>
        <taxon>Crustacea</taxon>
        <taxon>Multicrustacea</taxon>
        <taxon>Hexanauplia</taxon>
        <taxon>Copepoda</taxon>
        <taxon>Siphonostomatoida</taxon>
        <taxon>Caligidae</taxon>
        <taxon>Caligus</taxon>
    </lineage>
</organism>
<name>A0A7T8GSW5_CALRO</name>
<accession>A0A7T8GSW5</accession>
<evidence type="ECO:0000313" key="1">
    <source>
        <dbReference type="EMBL" id="QQP36960.1"/>
    </source>
</evidence>
<proteinExistence type="predicted"/>
<dbReference type="Proteomes" id="UP000595437">
    <property type="component" value="Chromosome 16"/>
</dbReference>
<sequence>MLHFPILREHIASPRINHRCDEGFHCEAKGNFAGRLDGLLCPQRLWPLPETHSPQKRRRLICQNKASSPSIDEANSFLNFLTCSHLLPWPWRFATMGQQSSGVM</sequence>
<reference evidence="2" key="1">
    <citation type="submission" date="2021-01" db="EMBL/GenBank/DDBJ databases">
        <title>Caligus Genome Assembly.</title>
        <authorList>
            <person name="Gallardo-Escarate C."/>
        </authorList>
    </citation>
    <scope>NUCLEOTIDE SEQUENCE [LARGE SCALE GENOMIC DNA]</scope>
</reference>
<keyword evidence="2" id="KW-1185">Reference proteome</keyword>
<evidence type="ECO:0000313" key="2">
    <source>
        <dbReference type="Proteomes" id="UP000595437"/>
    </source>
</evidence>
<protein>
    <submittedName>
        <fullName evidence="1">Uncharacterized protein</fullName>
    </submittedName>
</protein>
<dbReference type="EMBL" id="CP045905">
    <property type="protein sequence ID" value="QQP36960.1"/>
    <property type="molecule type" value="Genomic_DNA"/>
</dbReference>
<dbReference type="AlphaFoldDB" id="A0A7T8GSW5"/>